<dbReference type="PANTHER" id="PTHR43065:SF10">
    <property type="entry name" value="PEROXIDE STRESS-ACTIVATED HISTIDINE KINASE MAK3"/>
    <property type="match status" value="1"/>
</dbReference>
<dbReference type="Gene3D" id="3.30.565.10">
    <property type="entry name" value="Histidine kinase-like ATPase, C-terminal domain"/>
    <property type="match status" value="1"/>
</dbReference>
<dbReference type="OrthoDB" id="9785691at2"/>
<evidence type="ECO:0000259" key="10">
    <source>
        <dbReference type="PROSITE" id="PS50109"/>
    </source>
</evidence>
<keyword evidence="9" id="KW-0472">Membrane</keyword>
<reference evidence="12" key="3">
    <citation type="submission" date="2021-06" db="EMBL/GenBank/DDBJ databases">
        <title>Genomic Description and Analysis of Intracellular Bacteria, Candidatus Berkiella cookevillensis and Candidatus Berkiella aquae.</title>
        <authorList>
            <person name="Kidane D.T."/>
            <person name="Mehari Y.T."/>
            <person name="Rice F.C."/>
            <person name="Arivett B.A."/>
            <person name="Farone A.L."/>
            <person name="Berk S.G."/>
            <person name="Farone M.B."/>
        </authorList>
    </citation>
    <scope>NUCLEOTIDE SEQUENCE</scope>
    <source>
        <strain evidence="12">HT99</strain>
    </source>
</reference>
<dbReference type="EMBL" id="LKAJ01000001">
    <property type="protein sequence ID" value="KRG22575.1"/>
    <property type="molecule type" value="Genomic_DNA"/>
</dbReference>
<evidence type="ECO:0000256" key="2">
    <source>
        <dbReference type="ARBA" id="ARBA00012438"/>
    </source>
</evidence>
<feature type="transmembrane region" description="Helical" evidence="9">
    <location>
        <begin position="164"/>
        <end position="183"/>
    </location>
</feature>
<name>A0A0Q9YP38_9GAMM</name>
<dbReference type="Proteomes" id="UP000051497">
    <property type="component" value="Unassembled WGS sequence"/>
</dbReference>
<dbReference type="AlphaFoldDB" id="A0A0Q9YP38"/>
<organism evidence="11">
    <name type="scientific">Candidatus Berkiella aquae</name>
    <dbReference type="NCBI Taxonomy" id="295108"/>
    <lineage>
        <taxon>Bacteria</taxon>
        <taxon>Pseudomonadati</taxon>
        <taxon>Pseudomonadota</taxon>
        <taxon>Gammaproteobacteria</taxon>
        <taxon>Candidatus Berkiellales</taxon>
        <taxon>Candidatus Berkiellaceae</taxon>
        <taxon>Candidatus Berkiella</taxon>
    </lineage>
</organism>
<feature type="transmembrane region" description="Helical" evidence="9">
    <location>
        <begin position="100"/>
        <end position="120"/>
    </location>
</feature>
<dbReference type="InterPro" id="IPR003594">
    <property type="entry name" value="HATPase_dom"/>
</dbReference>
<dbReference type="NCBIfam" id="TIGR02916">
    <property type="entry name" value="PEP_his_kin"/>
    <property type="match status" value="1"/>
</dbReference>
<keyword evidence="7" id="KW-0067">ATP-binding</keyword>
<feature type="transmembrane region" description="Helical" evidence="9">
    <location>
        <begin position="61"/>
        <end position="80"/>
    </location>
</feature>
<sequence length="703" mass="80116">MPEIAVASYLSCAIAFALVTFALLLHRPTRLQFPILALCTFTTVIWGLLATVYAAGFIANYAWVTASEIINNALWLICLIKLLKITQQTNRDRWYFRHSFYYVVSFLVLSLFTILVIENLDWQIPFQTQLDTYSYCALVLFSLLMLALIEQIYRGSIGHQRWRIKFLCISLGIVYCYDFYMYANAAILNNISISIWQMRGAISTLVAPLIVLSALRHHKWQPEIFPSRTVIFRSTIFISGGIYLLAMETASCFIKEWGGSWGDALQILFFTGSLVLLAMMLSSGRARAWTKVFIAKNFFKLRYDYREEWIRFSLLLYANDDERQLSTRVIKALADMVESRKGVLFEWEEKRGFVLKGCWHSAFPNQEVVIEPCPFTDYLQQSQRALEIPSHTSDSDRAFSFVNVPPAIRQFSWAWLLVPLLHGNRLHAFVILAHPRVAFFNVNWEVLDLLSMAGRQAVICLVQEQNAQALAVARQFEGFNRLSAFVMHDLKNVQSQLKLVSSNREKHENNPAFVRSAFQTIDHATDKIDRLLLQMRDRGKLLGSQTIHIAQALQKVIQLTNHRHPIPRMDWQIVSNDIQVLGNEDQFVNILCHLVENAQQATAEHGEVTLSVMLNDGKLSIAIRDSGCGMEAEFLHGDLYKPFITTKGEKGMGIGVYEAKEYVNHVGGKLSVETEKNKGSTFTLEFPLVVRNGPSTLQDAEIA</sequence>
<dbReference type="GO" id="GO:0005524">
    <property type="term" value="F:ATP binding"/>
    <property type="evidence" value="ECO:0007669"/>
    <property type="project" value="UniProtKB-KW"/>
</dbReference>
<evidence type="ECO:0000256" key="1">
    <source>
        <dbReference type="ARBA" id="ARBA00000085"/>
    </source>
</evidence>
<dbReference type="STRING" id="295108.HT99x_00113"/>
<dbReference type="RefSeq" id="WP_075064775.1">
    <property type="nucleotide sequence ID" value="NZ_LKAJ02000001.1"/>
</dbReference>
<evidence type="ECO:0000256" key="6">
    <source>
        <dbReference type="ARBA" id="ARBA00022777"/>
    </source>
</evidence>
<dbReference type="InterPro" id="IPR014265">
    <property type="entry name" value="XrtA/PrsK"/>
</dbReference>
<evidence type="ECO:0000313" key="11">
    <source>
        <dbReference type="EMBL" id="KRG22575.1"/>
    </source>
</evidence>
<dbReference type="SUPFAM" id="SSF55781">
    <property type="entry name" value="GAF domain-like"/>
    <property type="match status" value="1"/>
</dbReference>
<reference evidence="12" key="2">
    <citation type="journal article" date="2016" name="Genome Announc.">
        <title>Draft Genome Sequences of Two Novel Amoeba-Resistant Intranuclear Bacteria, 'Candidatus Berkiella cookevillensis' and 'Candidatus Berkiella aquae'.</title>
        <authorList>
            <person name="Mehari Y.T."/>
            <person name="Arivett B.A."/>
            <person name="Farone A.L."/>
            <person name="Gunderson J.H."/>
            <person name="Farone M.B."/>
        </authorList>
    </citation>
    <scope>NUCLEOTIDE SEQUENCE</scope>
    <source>
        <strain evidence="12">HT99</strain>
    </source>
</reference>
<dbReference type="PRINTS" id="PR00344">
    <property type="entry name" value="BCTRLSENSOR"/>
</dbReference>
<keyword evidence="3" id="KW-0597">Phosphoprotein</keyword>
<dbReference type="SUPFAM" id="SSF55874">
    <property type="entry name" value="ATPase domain of HSP90 chaperone/DNA topoisomerase II/histidine kinase"/>
    <property type="match status" value="1"/>
</dbReference>
<feature type="domain" description="Histidine kinase" evidence="10">
    <location>
        <begin position="485"/>
        <end position="690"/>
    </location>
</feature>
<dbReference type="Pfam" id="PF02518">
    <property type="entry name" value="HATPase_c"/>
    <property type="match status" value="1"/>
</dbReference>
<evidence type="ECO:0000256" key="8">
    <source>
        <dbReference type="ARBA" id="ARBA00023012"/>
    </source>
</evidence>
<accession>A0A0Q9YP38</accession>
<feature type="transmembrane region" description="Helical" evidence="9">
    <location>
        <begin position="33"/>
        <end position="55"/>
    </location>
</feature>
<feature type="transmembrane region" description="Helical" evidence="9">
    <location>
        <begin position="132"/>
        <end position="152"/>
    </location>
</feature>
<dbReference type="InterPro" id="IPR036890">
    <property type="entry name" value="HATPase_C_sf"/>
</dbReference>
<evidence type="ECO:0000256" key="3">
    <source>
        <dbReference type="ARBA" id="ARBA00022553"/>
    </source>
</evidence>
<dbReference type="InterPro" id="IPR004358">
    <property type="entry name" value="Sig_transdc_His_kin-like_C"/>
</dbReference>
<keyword evidence="5" id="KW-0547">Nucleotide-binding</keyword>
<comment type="catalytic activity">
    <reaction evidence="1">
        <text>ATP + protein L-histidine = ADP + protein N-phospho-L-histidine.</text>
        <dbReference type="EC" id="2.7.13.3"/>
    </reaction>
</comment>
<evidence type="ECO:0000313" key="12">
    <source>
        <dbReference type="EMBL" id="MCS5712060.1"/>
    </source>
</evidence>
<feature type="transmembrane region" description="Helical" evidence="9">
    <location>
        <begin position="195"/>
        <end position="215"/>
    </location>
</feature>
<proteinExistence type="predicted"/>
<keyword evidence="6 12" id="KW-0418">Kinase</keyword>
<gene>
    <name evidence="11" type="primary">zraS_1</name>
    <name evidence="12" type="synonym">prsK</name>
    <name evidence="11" type="ORF">HT99x_00113</name>
    <name evidence="12" type="ORF">HT99x_011505</name>
</gene>
<evidence type="ECO:0000256" key="9">
    <source>
        <dbReference type="SAM" id="Phobius"/>
    </source>
</evidence>
<protein>
    <recommendedName>
        <fullName evidence="2">histidine kinase</fullName>
        <ecNumber evidence="2">2.7.13.3</ecNumber>
    </recommendedName>
</protein>
<evidence type="ECO:0000256" key="7">
    <source>
        <dbReference type="ARBA" id="ARBA00022840"/>
    </source>
</evidence>
<dbReference type="PANTHER" id="PTHR43065">
    <property type="entry name" value="SENSOR HISTIDINE KINASE"/>
    <property type="match status" value="1"/>
</dbReference>
<dbReference type="EC" id="2.7.13.3" evidence="2"/>
<keyword evidence="13" id="KW-1185">Reference proteome</keyword>
<feature type="transmembrane region" description="Helical" evidence="9">
    <location>
        <begin position="264"/>
        <end position="281"/>
    </location>
</feature>
<dbReference type="PATRIC" id="fig|1590043.3.peg.114"/>
<dbReference type="SMART" id="SM00387">
    <property type="entry name" value="HATPase_c"/>
    <property type="match status" value="1"/>
</dbReference>
<keyword evidence="9" id="KW-0812">Transmembrane</keyword>
<feature type="transmembrane region" description="Helical" evidence="9">
    <location>
        <begin position="6"/>
        <end position="26"/>
    </location>
</feature>
<evidence type="ECO:0000256" key="5">
    <source>
        <dbReference type="ARBA" id="ARBA00022741"/>
    </source>
</evidence>
<keyword evidence="9" id="KW-1133">Transmembrane helix</keyword>
<dbReference type="GO" id="GO:0000160">
    <property type="term" value="P:phosphorelay signal transduction system"/>
    <property type="evidence" value="ECO:0007669"/>
    <property type="project" value="UniProtKB-KW"/>
</dbReference>
<dbReference type="GO" id="GO:0004673">
    <property type="term" value="F:protein histidine kinase activity"/>
    <property type="evidence" value="ECO:0007669"/>
    <property type="project" value="UniProtKB-EC"/>
</dbReference>
<dbReference type="InterPro" id="IPR005467">
    <property type="entry name" value="His_kinase_dom"/>
</dbReference>
<feature type="transmembrane region" description="Helical" evidence="9">
    <location>
        <begin position="236"/>
        <end position="258"/>
    </location>
</feature>
<reference evidence="11" key="1">
    <citation type="submission" date="2015-09" db="EMBL/GenBank/DDBJ databases">
        <title>Draft Genome Sequences of Two Novel Amoeba-resistant Intranuclear Bacteria, Candidatus Berkiella cookevillensis and Candidatus Berkiella aquae.</title>
        <authorList>
            <person name="Mehari Y.T."/>
            <person name="Arivett B.A."/>
            <person name="Farone A.L."/>
            <person name="Gunderson J.H."/>
            <person name="Farone M.B."/>
        </authorList>
    </citation>
    <scope>NUCLEOTIDE SEQUENCE [LARGE SCALE GENOMIC DNA]</scope>
    <source>
        <strain evidence="11">HT99</strain>
    </source>
</reference>
<evidence type="ECO:0000256" key="4">
    <source>
        <dbReference type="ARBA" id="ARBA00022679"/>
    </source>
</evidence>
<keyword evidence="8" id="KW-0902">Two-component regulatory system</keyword>
<dbReference type="EMBL" id="LKAJ02000001">
    <property type="protein sequence ID" value="MCS5712060.1"/>
    <property type="molecule type" value="Genomic_DNA"/>
</dbReference>
<keyword evidence="4 11" id="KW-0808">Transferase</keyword>
<evidence type="ECO:0000313" key="13">
    <source>
        <dbReference type="Proteomes" id="UP000051497"/>
    </source>
</evidence>
<comment type="caution">
    <text evidence="11">The sequence shown here is derived from an EMBL/GenBank/DDBJ whole genome shotgun (WGS) entry which is preliminary data.</text>
</comment>
<dbReference type="PROSITE" id="PS50109">
    <property type="entry name" value="HIS_KIN"/>
    <property type="match status" value="1"/>
</dbReference>